<proteinExistence type="inferred from homology"/>
<dbReference type="SUPFAM" id="SSF64546">
    <property type="entry name" value="Satiety factor CART (cocaine and amphetamine regulated transcript)"/>
    <property type="match status" value="1"/>
</dbReference>
<comment type="subcellular location">
    <subcellularLocation>
        <location evidence="1">Secreted</location>
    </subcellularLocation>
</comment>
<keyword evidence="4" id="KW-1015">Disulfide bond</keyword>
<comment type="caution">
    <text evidence="5">The sequence shown here is derived from an EMBL/GenBank/DDBJ whole genome shotgun (WGS) entry which is preliminary data.</text>
</comment>
<reference evidence="5" key="1">
    <citation type="submission" date="2023-07" db="EMBL/GenBank/DDBJ databases">
        <authorList>
            <person name="Stuckert A."/>
        </authorList>
    </citation>
    <scope>NUCLEOTIDE SEQUENCE</scope>
</reference>
<protein>
    <recommendedName>
        <fullName evidence="7">Cocaine- and amphetamine-regulated transcript protein</fullName>
    </recommendedName>
</protein>
<evidence type="ECO:0000256" key="3">
    <source>
        <dbReference type="ARBA" id="ARBA00022525"/>
    </source>
</evidence>
<name>A0ABN9L1N6_9NEOB</name>
<evidence type="ECO:0000313" key="5">
    <source>
        <dbReference type="EMBL" id="CAJ0928421.1"/>
    </source>
</evidence>
<dbReference type="Pfam" id="PF06373">
    <property type="entry name" value="CART"/>
    <property type="match status" value="1"/>
</dbReference>
<dbReference type="EMBL" id="CAUEEQ010005132">
    <property type="protein sequence ID" value="CAJ0928421.1"/>
    <property type="molecule type" value="Genomic_DNA"/>
</dbReference>
<organism evidence="5 6">
    <name type="scientific">Ranitomeya imitator</name>
    <name type="common">mimic poison frog</name>
    <dbReference type="NCBI Taxonomy" id="111125"/>
    <lineage>
        <taxon>Eukaryota</taxon>
        <taxon>Metazoa</taxon>
        <taxon>Chordata</taxon>
        <taxon>Craniata</taxon>
        <taxon>Vertebrata</taxon>
        <taxon>Euteleostomi</taxon>
        <taxon>Amphibia</taxon>
        <taxon>Batrachia</taxon>
        <taxon>Anura</taxon>
        <taxon>Neobatrachia</taxon>
        <taxon>Hyloidea</taxon>
        <taxon>Dendrobatidae</taxon>
        <taxon>Dendrobatinae</taxon>
        <taxon>Ranitomeya</taxon>
    </lineage>
</organism>
<evidence type="ECO:0008006" key="7">
    <source>
        <dbReference type="Google" id="ProtNLM"/>
    </source>
</evidence>
<evidence type="ECO:0000313" key="6">
    <source>
        <dbReference type="Proteomes" id="UP001176940"/>
    </source>
</evidence>
<evidence type="ECO:0000256" key="2">
    <source>
        <dbReference type="ARBA" id="ARBA00005294"/>
    </source>
</evidence>
<dbReference type="Gene3D" id="4.10.40.30">
    <property type="entry name" value="CART, C-terminal domain"/>
    <property type="match status" value="1"/>
</dbReference>
<accession>A0ABN9L1N6</accession>
<sequence length="116" mass="13091">MVPLIKVMNMDSTPIGVEPHIHSCNERYYVTAELRKKLPTPGDHLSGRSCQGPRREQAVALGELLEYNHDRIMAVEKRAVQCDMGERCAMKHGPRIGKLCDCLRGASCNSFMLRCY</sequence>
<gene>
    <name evidence="5" type="ORF">RIMI_LOCUS3425224</name>
</gene>
<evidence type="ECO:0000256" key="1">
    <source>
        <dbReference type="ARBA" id="ARBA00004613"/>
    </source>
</evidence>
<dbReference type="InterPro" id="IPR036722">
    <property type="entry name" value="CART_C_sf"/>
</dbReference>
<dbReference type="PANTHER" id="PTHR16655:SF3">
    <property type="entry name" value="COCAINE- AND AMPHETAMINE-REGULATED TRANSCRIPT CH11"/>
    <property type="match status" value="1"/>
</dbReference>
<comment type="similarity">
    <text evidence="2">Belongs to the CART family.</text>
</comment>
<keyword evidence="3" id="KW-0964">Secreted</keyword>
<keyword evidence="6" id="KW-1185">Reference proteome</keyword>
<dbReference type="Proteomes" id="UP001176940">
    <property type="component" value="Unassembled WGS sequence"/>
</dbReference>
<dbReference type="PANTHER" id="PTHR16655">
    <property type="entry name" value="COCAINE AND AMPHETAMINE REGULATED TRANSCRIPT PROTEIN"/>
    <property type="match status" value="1"/>
</dbReference>
<dbReference type="InterPro" id="IPR009106">
    <property type="entry name" value="CART"/>
</dbReference>
<evidence type="ECO:0000256" key="4">
    <source>
        <dbReference type="ARBA" id="ARBA00023157"/>
    </source>
</evidence>